<name>A0A9N7YSZ1_PLEPL</name>
<keyword evidence="2" id="KW-1185">Reference proteome</keyword>
<evidence type="ECO:0000313" key="2">
    <source>
        <dbReference type="Proteomes" id="UP001153269"/>
    </source>
</evidence>
<comment type="caution">
    <text evidence="1">The sequence shown here is derived from an EMBL/GenBank/DDBJ whole genome shotgun (WGS) entry which is preliminary data.</text>
</comment>
<evidence type="ECO:0000313" key="1">
    <source>
        <dbReference type="EMBL" id="CAB1436927.1"/>
    </source>
</evidence>
<dbReference type="Proteomes" id="UP001153269">
    <property type="component" value="Unassembled WGS sequence"/>
</dbReference>
<accession>A0A9N7YSZ1</accession>
<reference evidence="1" key="1">
    <citation type="submission" date="2020-03" db="EMBL/GenBank/DDBJ databases">
        <authorList>
            <person name="Weist P."/>
        </authorList>
    </citation>
    <scope>NUCLEOTIDE SEQUENCE</scope>
</reference>
<proteinExistence type="predicted"/>
<sequence length="128" mass="13964">MRLLIDGPARTSLVGSGLWDEGSSFQPASVSPDRHYISTTDRKPGLEQLDLKERVWMEGCPGTSGCVDRGSISKRPCEAAKSASQRLSTSVLPFPAFLLSLSLSVVITVKVQLRRLGWELSQRCVATM</sequence>
<gene>
    <name evidence="1" type="ORF">PLEPLA_LOCUS24960</name>
</gene>
<organism evidence="1 2">
    <name type="scientific">Pleuronectes platessa</name>
    <name type="common">European plaice</name>
    <dbReference type="NCBI Taxonomy" id="8262"/>
    <lineage>
        <taxon>Eukaryota</taxon>
        <taxon>Metazoa</taxon>
        <taxon>Chordata</taxon>
        <taxon>Craniata</taxon>
        <taxon>Vertebrata</taxon>
        <taxon>Euteleostomi</taxon>
        <taxon>Actinopterygii</taxon>
        <taxon>Neopterygii</taxon>
        <taxon>Teleostei</taxon>
        <taxon>Neoteleostei</taxon>
        <taxon>Acanthomorphata</taxon>
        <taxon>Carangaria</taxon>
        <taxon>Pleuronectiformes</taxon>
        <taxon>Pleuronectoidei</taxon>
        <taxon>Pleuronectidae</taxon>
        <taxon>Pleuronectes</taxon>
    </lineage>
</organism>
<protein>
    <submittedName>
        <fullName evidence="1">Uncharacterized protein</fullName>
    </submittedName>
</protein>
<dbReference type="EMBL" id="CADEAL010001957">
    <property type="protein sequence ID" value="CAB1436927.1"/>
    <property type="molecule type" value="Genomic_DNA"/>
</dbReference>
<dbReference type="AlphaFoldDB" id="A0A9N7YSZ1"/>